<evidence type="ECO:0000313" key="18">
    <source>
        <dbReference type="EMBL" id="CAF1441842.1"/>
    </source>
</evidence>
<evidence type="ECO:0000256" key="1">
    <source>
        <dbReference type="ARBA" id="ARBA00009237"/>
    </source>
</evidence>
<keyword evidence="5 15" id="KW-1133">Transmembrane helix</keyword>
<keyword evidence="12" id="KW-1071">Ligand-gated ion channel</keyword>
<keyword evidence="7 15" id="KW-0406">Ion transport</keyword>
<dbReference type="PRINTS" id="PR00254">
    <property type="entry name" value="NICOTINICR"/>
</dbReference>
<evidence type="ECO:0000259" key="17">
    <source>
        <dbReference type="Pfam" id="PF02932"/>
    </source>
</evidence>
<keyword evidence="2 15" id="KW-0813">Transport</keyword>
<feature type="transmembrane region" description="Helical" evidence="15">
    <location>
        <begin position="323"/>
        <end position="346"/>
    </location>
</feature>
<keyword evidence="11" id="KW-0325">Glycoprotein</keyword>
<dbReference type="PROSITE" id="PS00236">
    <property type="entry name" value="NEUROTR_ION_CHANNEL"/>
    <property type="match status" value="1"/>
</dbReference>
<dbReference type="PRINTS" id="PR00252">
    <property type="entry name" value="NRIONCHANNEL"/>
</dbReference>
<accession>A0A815P0M2</accession>
<evidence type="ECO:0000256" key="3">
    <source>
        <dbReference type="ARBA" id="ARBA00022475"/>
    </source>
</evidence>
<evidence type="ECO:0000256" key="7">
    <source>
        <dbReference type="ARBA" id="ARBA00023065"/>
    </source>
</evidence>
<dbReference type="FunFam" id="1.20.58.390:FF:000038">
    <property type="entry name" value="Acetylcholine receptor subunit beta-like 1"/>
    <property type="match status" value="1"/>
</dbReference>
<evidence type="ECO:0000259" key="16">
    <source>
        <dbReference type="Pfam" id="PF02931"/>
    </source>
</evidence>
<dbReference type="Pfam" id="PF02931">
    <property type="entry name" value="Neur_chan_LBD"/>
    <property type="match status" value="1"/>
</dbReference>
<comment type="caution">
    <text evidence="18">The sequence shown here is derived from an EMBL/GenBank/DDBJ whole genome shotgun (WGS) entry which is preliminary data.</text>
</comment>
<feature type="transmembrane region" description="Helical" evidence="15">
    <location>
        <begin position="291"/>
        <end position="311"/>
    </location>
</feature>
<keyword evidence="3" id="KW-1003">Cell membrane</keyword>
<sequence length="587" mass="68722">MSYGCILIIIIIGILFRLIKTSEDEHRLIHYLFSQQDYNPLIRPTQYSNETVVVSFGLLLVQLIHVYEKEQVMKTNTWLHMKWYDPQLRWNPQRYGGIDKINIPYSYVWTPDVVLFNNADGNYEVSFKCKVVLMHTGVVHWVPPAIYKSSCRIDVKYFPFDTQECEMRFASWTYNAREVMFSYYTEEKEQRSDITKLLPQQVYSASSDELYKDDYLESGTWDVIGIPSKFVHYRSNISNVLPDYIEIVFLIQMRRKALYYTVNLIVPTGLMSILICIVFCLPTAAGEKMTLCMSVLLALNLFQLLVTKILPPTSAVVPLIAKYLLFTFSLNVLVIINTVIITNFYYRTPTTHTMPAWVRQVFLQILPRFLWLDSSRFSEKQIGYELSSSINTIDQSVILGNPYHMLTETTADDRRIKSKLIDRHYRMSDVPFIPRIKSKRRATTTLSKSISRSKYSHHQKQKQSFLVTDEGNHLIPLDSHHNHHHHRLQVAKMRREMIQAISHIRFIASHCARRAFIESIRDEWKFIAIVIDRLQFIIFSTITIIGTFTLLFQAPNLFHIEEVDQQKLARFSNPNLTINELILTTRT</sequence>
<keyword evidence="13 15" id="KW-0407">Ion channel</keyword>
<evidence type="ECO:0000256" key="5">
    <source>
        <dbReference type="ARBA" id="ARBA00022989"/>
    </source>
</evidence>
<dbReference type="Proteomes" id="UP000663891">
    <property type="component" value="Unassembled WGS sequence"/>
</dbReference>
<comment type="similarity">
    <text evidence="1">Belongs to the ligand-gated ion channel (TC 1.A.9) family. Acetylcholine receptor (TC 1.A.9.1) subfamily.</text>
</comment>
<proteinExistence type="inferred from homology"/>
<dbReference type="AlphaFoldDB" id="A0A815P0M2"/>
<dbReference type="InterPro" id="IPR006201">
    <property type="entry name" value="Neur_channel"/>
</dbReference>
<dbReference type="InterPro" id="IPR038050">
    <property type="entry name" value="Neuro_actylchol_rec"/>
</dbReference>
<evidence type="ECO:0000256" key="11">
    <source>
        <dbReference type="ARBA" id="ARBA00023180"/>
    </source>
</evidence>
<evidence type="ECO:0000256" key="6">
    <source>
        <dbReference type="ARBA" id="ARBA00023018"/>
    </source>
</evidence>
<dbReference type="Gene3D" id="2.70.170.10">
    <property type="entry name" value="Neurotransmitter-gated ion-channel ligand-binding domain"/>
    <property type="match status" value="1"/>
</dbReference>
<organism evidence="18 19">
    <name type="scientific">Adineta steineri</name>
    <dbReference type="NCBI Taxonomy" id="433720"/>
    <lineage>
        <taxon>Eukaryota</taxon>
        <taxon>Metazoa</taxon>
        <taxon>Spiralia</taxon>
        <taxon>Gnathifera</taxon>
        <taxon>Rotifera</taxon>
        <taxon>Eurotatoria</taxon>
        <taxon>Bdelloidea</taxon>
        <taxon>Adinetida</taxon>
        <taxon>Adinetidae</taxon>
        <taxon>Adineta</taxon>
    </lineage>
</organism>
<dbReference type="InterPro" id="IPR036734">
    <property type="entry name" value="Neur_chan_lig-bd_sf"/>
</dbReference>
<keyword evidence="8 15" id="KW-0472">Membrane</keyword>
<dbReference type="OrthoDB" id="9999546at2759"/>
<evidence type="ECO:0000313" key="19">
    <source>
        <dbReference type="Proteomes" id="UP000663891"/>
    </source>
</evidence>
<dbReference type="PANTHER" id="PTHR18945">
    <property type="entry name" value="NEUROTRANSMITTER GATED ION CHANNEL"/>
    <property type="match status" value="1"/>
</dbReference>
<feature type="domain" description="Neurotransmitter-gated ion-channel transmembrane" evidence="17">
    <location>
        <begin position="264"/>
        <end position="550"/>
    </location>
</feature>
<dbReference type="CDD" id="cd19064">
    <property type="entry name" value="LGIC_TM_nAChR"/>
    <property type="match status" value="1"/>
</dbReference>
<dbReference type="GO" id="GO:0004888">
    <property type="term" value="F:transmembrane signaling receptor activity"/>
    <property type="evidence" value="ECO:0007669"/>
    <property type="project" value="InterPro"/>
</dbReference>
<keyword evidence="6" id="KW-0770">Synapse</keyword>
<evidence type="ECO:0000256" key="9">
    <source>
        <dbReference type="ARBA" id="ARBA00023157"/>
    </source>
</evidence>
<name>A0A815P0M2_9BILA</name>
<dbReference type="InterPro" id="IPR018000">
    <property type="entry name" value="Neurotransmitter_ion_chnl_CS"/>
</dbReference>
<dbReference type="SUPFAM" id="SSF63712">
    <property type="entry name" value="Nicotinic receptor ligand binding domain-like"/>
    <property type="match status" value="1"/>
</dbReference>
<comment type="subcellular location">
    <subcellularLocation>
        <location evidence="14">Synaptic cell membrane</location>
        <topology evidence="14">Multi-pass membrane protein</topology>
    </subcellularLocation>
</comment>
<evidence type="ECO:0000256" key="15">
    <source>
        <dbReference type="RuleBase" id="RU000687"/>
    </source>
</evidence>
<dbReference type="InterPro" id="IPR002394">
    <property type="entry name" value="Nicotinic_acetylcholine_rcpt"/>
</dbReference>
<keyword evidence="10" id="KW-0675">Receptor</keyword>
<dbReference type="Gene3D" id="1.20.58.390">
    <property type="entry name" value="Neurotransmitter-gated ion-channel transmembrane domain"/>
    <property type="match status" value="2"/>
</dbReference>
<feature type="transmembrane region" description="Helical" evidence="15">
    <location>
        <begin position="534"/>
        <end position="554"/>
    </location>
</feature>
<feature type="transmembrane region" description="Helical" evidence="15">
    <location>
        <begin position="257"/>
        <end position="279"/>
    </location>
</feature>
<keyword evidence="4 15" id="KW-0812">Transmembrane</keyword>
<protein>
    <submittedName>
        <fullName evidence="18">Uncharacterized protein</fullName>
    </submittedName>
</protein>
<evidence type="ECO:0000256" key="14">
    <source>
        <dbReference type="ARBA" id="ARBA00034099"/>
    </source>
</evidence>
<feature type="domain" description="Neurotransmitter-gated ion-channel ligand-binding" evidence="16">
    <location>
        <begin position="25"/>
        <end position="256"/>
    </location>
</feature>
<dbReference type="SUPFAM" id="SSF90112">
    <property type="entry name" value="Neurotransmitter-gated ion-channel transmembrane pore"/>
    <property type="match status" value="1"/>
</dbReference>
<dbReference type="GO" id="GO:0045211">
    <property type="term" value="C:postsynaptic membrane"/>
    <property type="evidence" value="ECO:0007669"/>
    <property type="project" value="InterPro"/>
</dbReference>
<dbReference type="InterPro" id="IPR006029">
    <property type="entry name" value="Neurotrans-gated_channel_TM"/>
</dbReference>
<dbReference type="InterPro" id="IPR036719">
    <property type="entry name" value="Neuro-gated_channel_TM_sf"/>
</dbReference>
<dbReference type="InterPro" id="IPR006202">
    <property type="entry name" value="Neur_chan_lig-bd"/>
</dbReference>
<dbReference type="Pfam" id="PF02932">
    <property type="entry name" value="Neur_chan_memb"/>
    <property type="match status" value="1"/>
</dbReference>
<dbReference type="EMBL" id="CAJNON010001221">
    <property type="protein sequence ID" value="CAF1441842.1"/>
    <property type="molecule type" value="Genomic_DNA"/>
</dbReference>
<evidence type="ECO:0000256" key="10">
    <source>
        <dbReference type="ARBA" id="ARBA00023170"/>
    </source>
</evidence>
<gene>
    <name evidence="18" type="ORF">VCS650_LOCUS38938</name>
</gene>
<evidence type="ECO:0000256" key="12">
    <source>
        <dbReference type="ARBA" id="ARBA00023286"/>
    </source>
</evidence>
<reference evidence="18" key="1">
    <citation type="submission" date="2021-02" db="EMBL/GenBank/DDBJ databases">
        <authorList>
            <person name="Nowell W R."/>
        </authorList>
    </citation>
    <scope>NUCLEOTIDE SEQUENCE</scope>
</reference>
<evidence type="ECO:0000256" key="4">
    <source>
        <dbReference type="ARBA" id="ARBA00022692"/>
    </source>
</evidence>
<evidence type="ECO:0000256" key="13">
    <source>
        <dbReference type="ARBA" id="ARBA00023303"/>
    </source>
</evidence>
<dbReference type="GO" id="GO:0022848">
    <property type="term" value="F:acetylcholine-gated monoatomic cation-selective channel activity"/>
    <property type="evidence" value="ECO:0007669"/>
    <property type="project" value="InterPro"/>
</dbReference>
<evidence type="ECO:0000256" key="8">
    <source>
        <dbReference type="ARBA" id="ARBA00023136"/>
    </source>
</evidence>
<keyword evidence="9" id="KW-1015">Disulfide bond</keyword>
<evidence type="ECO:0000256" key="2">
    <source>
        <dbReference type="ARBA" id="ARBA00022448"/>
    </source>
</evidence>
<dbReference type="FunFam" id="2.70.170.10:FF:000016">
    <property type="entry name" value="Nicotinic acetylcholine receptor subunit"/>
    <property type="match status" value="1"/>
</dbReference>